<proteinExistence type="inferred from homology"/>
<comment type="cofactor">
    <cofactor evidence="4">
        <name>Mg(2+)</name>
        <dbReference type="ChEBI" id="CHEBI:18420"/>
    </cofactor>
</comment>
<dbReference type="GO" id="GO:0051301">
    <property type="term" value="P:cell division"/>
    <property type="evidence" value="ECO:0007669"/>
    <property type="project" value="UniProtKB-KW"/>
</dbReference>
<dbReference type="Gene3D" id="3.40.1190.10">
    <property type="entry name" value="Mur-like, catalytic domain"/>
    <property type="match status" value="1"/>
</dbReference>
<evidence type="ECO:0000259" key="6">
    <source>
        <dbReference type="Pfam" id="PF02875"/>
    </source>
</evidence>
<comment type="subcellular location">
    <subcellularLocation>
        <location evidence="4 5">Cytoplasm</location>
    </subcellularLocation>
</comment>
<dbReference type="GO" id="GO:0008360">
    <property type="term" value="P:regulation of cell shape"/>
    <property type="evidence" value="ECO:0007669"/>
    <property type="project" value="UniProtKB-KW"/>
</dbReference>
<name>A0A9X3RFG3_9CORY</name>
<reference evidence="8" key="1">
    <citation type="submission" date="2022-02" db="EMBL/GenBank/DDBJ databases">
        <title>Corynebacterium sp. from urogenital microbiome.</title>
        <authorList>
            <person name="Cappelli E.A."/>
            <person name="Ribeiro T.G."/>
            <person name="Peixe L."/>
        </authorList>
    </citation>
    <scope>NUCLEOTIDE SEQUENCE</scope>
    <source>
        <strain evidence="8">C8Ua_174</strain>
    </source>
</reference>
<evidence type="ECO:0000256" key="2">
    <source>
        <dbReference type="ARBA" id="ARBA00022618"/>
    </source>
</evidence>
<comment type="PTM">
    <text evidence="4">Carboxylation is probably crucial for Mg(2+) binding and, consequently, for the gamma-phosphate positioning of ATP.</text>
</comment>
<feature type="binding site" evidence="4">
    <location>
        <begin position="155"/>
        <end position="156"/>
    </location>
    <ligand>
        <name>UDP-N-acetyl-alpha-D-muramoyl-L-alanyl-D-glutamate</name>
        <dbReference type="ChEBI" id="CHEBI:83900"/>
    </ligand>
</feature>
<sequence length="539" mass="56872">MTSLKQLAEICGGTLTGPWEGVEVTSAAIGSNDVQPDGLFCAVPGSKVHGATFAADSKAAAVLTDAAGQRIIDDAPTPLPCIVVDDVREWMGAVSAEVYGHPARQLKTIGITGTSGKTTTSYLVEKALLDSGLQVGLIGTTGTRINGQPIPTSLTTPEAPTLQALLARMVAEGATHLVMEVSSHALQLGRVRGVHFDVVAFTNLSQDHLDFHPTMEDYFQAKALLFERVEDGRVPGTAVICCEDEWGERMRAIAAKHSPTVALYPQGGDHTTEAGGPVWSIASAEVTPSGRQHIRLDIAGGAEPRELDYSIGMAGSFNQANSLVALACIEAATGDALTSDSAAVQALQDVQVPGRMQLVEEGQDFLAMVDYAHKPGAVQAVLGSLHDYLPDPEARIGIVLGAGGNRDHDKRAIMGRIAAELADAVFVTDDNPRDEEPSAIREAIYAGAREGVQKKEQEQPTNGETVCEIVPDRAEAIAAAVAWARPGDAVVVAGKGHEKGQLVAGTMHPFDDVEELAAALQNRVRQEREADNGEGRQKR</sequence>
<dbReference type="InterPro" id="IPR035911">
    <property type="entry name" value="MurE/MurF_N"/>
</dbReference>
<keyword evidence="4 5" id="KW-0573">Peptidoglycan synthesis</keyword>
<keyword evidence="4" id="KW-0963">Cytoplasm</keyword>
<dbReference type="InterPro" id="IPR036615">
    <property type="entry name" value="Mur_ligase_C_dom_sf"/>
</dbReference>
<dbReference type="GO" id="GO:0008765">
    <property type="term" value="F:UDP-N-acetylmuramoylalanyl-D-glutamate-2,6-diaminopimelate ligase activity"/>
    <property type="evidence" value="ECO:0007669"/>
    <property type="project" value="UniProtKB-UniRule"/>
</dbReference>
<dbReference type="GO" id="GO:0000287">
    <property type="term" value="F:magnesium ion binding"/>
    <property type="evidence" value="ECO:0007669"/>
    <property type="project" value="UniProtKB-UniRule"/>
</dbReference>
<dbReference type="PANTHER" id="PTHR23135">
    <property type="entry name" value="MUR LIGASE FAMILY MEMBER"/>
    <property type="match status" value="1"/>
</dbReference>
<keyword evidence="2 4" id="KW-0132">Cell division</keyword>
<protein>
    <recommendedName>
        <fullName evidence="4">UDP-N-acetylmuramoyl-L-alanyl-D-glutamate--2,6-diaminopimelate ligase</fullName>
        <ecNumber evidence="4">6.3.2.13</ecNumber>
    </recommendedName>
    <alternativeName>
        <fullName evidence="4">Meso-A2pm-adding enzyme</fullName>
    </alternativeName>
    <alternativeName>
        <fullName evidence="4">Meso-diaminopimelate-adding enzyme</fullName>
    </alternativeName>
    <alternativeName>
        <fullName evidence="4">UDP-MurNAc-L-Ala-D-Glu:meso-diaminopimelate ligase</fullName>
    </alternativeName>
    <alternativeName>
        <fullName evidence="4">UDP-MurNAc-tripeptide synthetase</fullName>
    </alternativeName>
    <alternativeName>
        <fullName evidence="4">UDP-N-acetylmuramyl-tripeptide synthetase</fullName>
    </alternativeName>
</protein>
<dbReference type="NCBIfam" id="NF001124">
    <property type="entry name" value="PRK00139.1-2"/>
    <property type="match status" value="1"/>
</dbReference>
<dbReference type="GO" id="GO:0005524">
    <property type="term" value="F:ATP binding"/>
    <property type="evidence" value="ECO:0007669"/>
    <property type="project" value="UniProtKB-UniRule"/>
</dbReference>
<dbReference type="RefSeq" id="WP_269944641.1">
    <property type="nucleotide sequence ID" value="NZ_JAKMUT010000006.1"/>
</dbReference>
<feature type="domain" description="Mur ligase central" evidence="7">
    <location>
        <begin position="111"/>
        <end position="328"/>
    </location>
</feature>
<keyword evidence="3 4" id="KW-0131">Cell cycle</keyword>
<dbReference type="InterPro" id="IPR005761">
    <property type="entry name" value="UDP-N-AcMur-Glu-dNH2Pim_ligase"/>
</dbReference>
<feature type="short sequence motif" description="Meso-diaminopimelate recognition motif" evidence="4">
    <location>
        <begin position="430"/>
        <end position="433"/>
    </location>
</feature>
<dbReference type="Proteomes" id="UP001146469">
    <property type="component" value="Unassembled WGS sequence"/>
</dbReference>
<feature type="binding site" evidence="4">
    <location>
        <position position="406"/>
    </location>
    <ligand>
        <name>meso-2,6-diaminopimelate</name>
        <dbReference type="ChEBI" id="CHEBI:57791"/>
    </ligand>
</feature>
<keyword evidence="4" id="KW-0547">Nucleotide-binding</keyword>
<organism evidence="8 9">
    <name type="scientific">Corynebacterium evansiae</name>
    <dbReference type="NCBI Taxonomy" id="2913499"/>
    <lineage>
        <taxon>Bacteria</taxon>
        <taxon>Bacillati</taxon>
        <taxon>Actinomycetota</taxon>
        <taxon>Actinomycetes</taxon>
        <taxon>Mycobacteriales</taxon>
        <taxon>Corynebacteriaceae</taxon>
        <taxon>Corynebacterium</taxon>
    </lineage>
</organism>
<evidence type="ECO:0000256" key="5">
    <source>
        <dbReference type="RuleBase" id="RU004135"/>
    </source>
</evidence>
<feature type="binding site" evidence="4">
    <location>
        <position position="182"/>
    </location>
    <ligand>
        <name>UDP-N-acetyl-alpha-D-muramoyl-L-alanyl-D-glutamate</name>
        <dbReference type="ChEBI" id="CHEBI:83900"/>
    </ligand>
</feature>
<feature type="domain" description="Mur ligase C-terminal" evidence="6">
    <location>
        <begin position="354"/>
        <end position="496"/>
    </location>
</feature>
<dbReference type="EC" id="6.3.2.13" evidence="4"/>
<dbReference type="HAMAP" id="MF_00208">
    <property type="entry name" value="MurE"/>
    <property type="match status" value="1"/>
</dbReference>
<dbReference type="NCBIfam" id="NF001126">
    <property type="entry name" value="PRK00139.1-4"/>
    <property type="match status" value="1"/>
</dbReference>
<evidence type="ECO:0000313" key="8">
    <source>
        <dbReference type="EMBL" id="MCZ9290014.1"/>
    </source>
</evidence>
<feature type="modified residue" description="N6-carboxylysine" evidence="4">
    <location>
        <position position="222"/>
    </location>
</feature>
<comment type="catalytic activity">
    <reaction evidence="4">
        <text>UDP-N-acetyl-alpha-D-muramoyl-L-alanyl-D-glutamate + meso-2,6-diaminopimelate + ATP = UDP-N-acetyl-alpha-D-muramoyl-L-alanyl-gamma-D-glutamyl-meso-2,6-diaminopimelate + ADP + phosphate + H(+)</text>
        <dbReference type="Rhea" id="RHEA:23676"/>
        <dbReference type="ChEBI" id="CHEBI:15378"/>
        <dbReference type="ChEBI" id="CHEBI:30616"/>
        <dbReference type="ChEBI" id="CHEBI:43474"/>
        <dbReference type="ChEBI" id="CHEBI:57791"/>
        <dbReference type="ChEBI" id="CHEBI:83900"/>
        <dbReference type="ChEBI" id="CHEBI:83905"/>
        <dbReference type="ChEBI" id="CHEBI:456216"/>
        <dbReference type="EC" id="6.3.2.13"/>
    </reaction>
</comment>
<gene>
    <name evidence="4" type="primary">murE</name>
    <name evidence="8" type="ORF">L8V00_07335</name>
</gene>
<dbReference type="EMBL" id="JAKMUT010000006">
    <property type="protein sequence ID" value="MCZ9290014.1"/>
    <property type="molecule type" value="Genomic_DNA"/>
</dbReference>
<evidence type="ECO:0000256" key="3">
    <source>
        <dbReference type="ARBA" id="ARBA00023306"/>
    </source>
</evidence>
<comment type="similarity">
    <text evidence="1 4">Belongs to the MurCDEF family. MurE subfamily.</text>
</comment>
<dbReference type="InterPro" id="IPR013221">
    <property type="entry name" value="Mur_ligase_cen"/>
</dbReference>
<keyword evidence="4 5" id="KW-0961">Cell wall biogenesis/degradation</keyword>
<evidence type="ECO:0000313" key="9">
    <source>
        <dbReference type="Proteomes" id="UP001146469"/>
    </source>
</evidence>
<dbReference type="Pfam" id="PF08245">
    <property type="entry name" value="Mur_ligase_M"/>
    <property type="match status" value="1"/>
</dbReference>
<keyword evidence="4" id="KW-0067">ATP-binding</keyword>
<comment type="function">
    <text evidence="4">Catalyzes the addition of meso-diaminopimelic acid to the nucleotide precursor UDP-N-acetylmuramoyl-L-alanyl-D-glutamate (UMAG) in the biosynthesis of bacterial cell-wall peptidoglycan.</text>
</comment>
<dbReference type="AlphaFoldDB" id="A0A9X3RFG3"/>
<comment type="caution">
    <text evidence="4">Lacks conserved residue(s) required for the propagation of feature annotation.</text>
</comment>
<comment type="pathway">
    <text evidence="4 5">Cell wall biogenesis; peptidoglycan biosynthesis.</text>
</comment>
<feature type="binding site" evidence="4">
    <location>
        <begin position="113"/>
        <end position="119"/>
    </location>
    <ligand>
        <name>ATP</name>
        <dbReference type="ChEBI" id="CHEBI:30616"/>
    </ligand>
</feature>
<accession>A0A9X3RFG3</accession>
<dbReference type="SUPFAM" id="SSF63418">
    <property type="entry name" value="MurE/MurF N-terminal domain"/>
    <property type="match status" value="1"/>
</dbReference>
<dbReference type="Gene3D" id="3.40.1390.10">
    <property type="entry name" value="MurE/MurF, N-terminal domain"/>
    <property type="match status" value="1"/>
</dbReference>
<keyword evidence="4 5" id="KW-0133">Cell shape</keyword>
<dbReference type="NCBIfam" id="TIGR01085">
    <property type="entry name" value="murE"/>
    <property type="match status" value="1"/>
</dbReference>
<dbReference type="SUPFAM" id="SSF53244">
    <property type="entry name" value="MurD-like peptide ligases, peptide-binding domain"/>
    <property type="match status" value="1"/>
</dbReference>
<dbReference type="InterPro" id="IPR036565">
    <property type="entry name" value="Mur-like_cat_sf"/>
</dbReference>
<feature type="binding site" evidence="4">
    <location>
        <position position="494"/>
    </location>
    <ligand>
        <name>meso-2,6-diaminopimelate</name>
        <dbReference type="ChEBI" id="CHEBI:57791"/>
    </ligand>
</feature>
<dbReference type="SUPFAM" id="SSF53623">
    <property type="entry name" value="MurD-like peptide ligases, catalytic domain"/>
    <property type="match status" value="1"/>
</dbReference>
<evidence type="ECO:0000256" key="4">
    <source>
        <dbReference type="HAMAP-Rule" id="MF_00208"/>
    </source>
</evidence>
<evidence type="ECO:0000259" key="7">
    <source>
        <dbReference type="Pfam" id="PF08245"/>
    </source>
</evidence>
<dbReference type="GO" id="GO:0005737">
    <property type="term" value="C:cytoplasm"/>
    <property type="evidence" value="ECO:0007669"/>
    <property type="project" value="UniProtKB-SubCell"/>
</dbReference>
<dbReference type="GO" id="GO:0071555">
    <property type="term" value="P:cell wall organization"/>
    <property type="evidence" value="ECO:0007669"/>
    <property type="project" value="UniProtKB-KW"/>
</dbReference>
<feature type="binding site" evidence="4">
    <location>
        <position position="190"/>
    </location>
    <ligand>
        <name>UDP-N-acetyl-alpha-D-muramoyl-L-alanyl-D-glutamate</name>
        <dbReference type="ChEBI" id="CHEBI:83900"/>
    </ligand>
</feature>
<dbReference type="Pfam" id="PF02875">
    <property type="entry name" value="Mur_ligase_C"/>
    <property type="match status" value="1"/>
</dbReference>
<feature type="binding site" evidence="4">
    <location>
        <position position="498"/>
    </location>
    <ligand>
        <name>meso-2,6-diaminopimelate</name>
        <dbReference type="ChEBI" id="CHEBI:57791"/>
    </ligand>
</feature>
<dbReference type="PANTHER" id="PTHR23135:SF4">
    <property type="entry name" value="UDP-N-ACETYLMURAMOYL-L-ALANYL-D-GLUTAMATE--2,6-DIAMINOPIMELATE LIGASE MURE HOMOLOG, CHLOROPLASTIC"/>
    <property type="match status" value="1"/>
</dbReference>
<dbReference type="GO" id="GO:0009252">
    <property type="term" value="P:peptidoglycan biosynthetic process"/>
    <property type="evidence" value="ECO:0007669"/>
    <property type="project" value="UniProtKB-UniRule"/>
</dbReference>
<keyword evidence="4 8" id="KW-0436">Ligase</keyword>
<feature type="binding site" evidence="4">
    <location>
        <position position="31"/>
    </location>
    <ligand>
        <name>UDP-N-acetyl-alpha-D-muramoyl-L-alanyl-D-glutamate</name>
        <dbReference type="ChEBI" id="CHEBI:83900"/>
    </ligand>
</feature>
<evidence type="ECO:0000256" key="1">
    <source>
        <dbReference type="ARBA" id="ARBA00005898"/>
    </source>
</evidence>
<dbReference type="Gene3D" id="3.90.190.20">
    <property type="entry name" value="Mur ligase, C-terminal domain"/>
    <property type="match status" value="1"/>
</dbReference>
<keyword evidence="9" id="KW-1185">Reference proteome</keyword>
<keyword evidence="4" id="KW-0460">Magnesium</keyword>
<dbReference type="InterPro" id="IPR004101">
    <property type="entry name" value="Mur_ligase_C"/>
</dbReference>
<comment type="caution">
    <text evidence="8">The sequence shown here is derived from an EMBL/GenBank/DDBJ whole genome shotgun (WGS) entry which is preliminary data.</text>
</comment>
<feature type="binding site" evidence="4">
    <location>
        <begin position="430"/>
        <end position="433"/>
    </location>
    <ligand>
        <name>meso-2,6-diaminopimelate</name>
        <dbReference type="ChEBI" id="CHEBI:57791"/>
    </ligand>
</feature>